<evidence type="ECO:0000313" key="2">
    <source>
        <dbReference type="Proteomes" id="UP000178776"/>
    </source>
</evidence>
<dbReference type="Proteomes" id="UP000178776">
    <property type="component" value="Chromosome"/>
</dbReference>
<evidence type="ECO:0000313" key="1">
    <source>
        <dbReference type="EMBL" id="AOZ48570.1"/>
    </source>
</evidence>
<dbReference type="GeneID" id="68839653"/>
<dbReference type="InterPro" id="IPR016035">
    <property type="entry name" value="Acyl_Trfase/lysoPLipase"/>
</dbReference>
<dbReference type="SUPFAM" id="SSF52151">
    <property type="entry name" value="FabD/lysophospholipase-like"/>
    <property type="match status" value="1"/>
</dbReference>
<dbReference type="STRING" id="1108595.BKX93_00245"/>
<proteinExistence type="predicted"/>
<name>A0A1D9LBF8_9NEIS</name>
<gene>
    <name evidence="1" type="ORF">BKX93_00245</name>
</gene>
<dbReference type="RefSeq" id="WP_046167108.1">
    <property type="nucleotide sequence ID" value="NZ_CP017707.1"/>
</dbReference>
<dbReference type="EMBL" id="CP017707">
    <property type="protein sequence ID" value="AOZ48570.1"/>
    <property type="molecule type" value="Genomic_DNA"/>
</dbReference>
<dbReference type="KEGG" id="cvc:BKX93_00245"/>
<protein>
    <recommendedName>
        <fullName evidence="3">PNPLA domain-containing protein</fullName>
    </recommendedName>
</protein>
<evidence type="ECO:0008006" key="3">
    <source>
        <dbReference type="Google" id="ProtNLM"/>
    </source>
</evidence>
<dbReference type="AlphaFoldDB" id="A0A1D9LBF8"/>
<organism evidence="1 2">
    <name type="scientific">Chromobacterium vaccinii</name>
    <dbReference type="NCBI Taxonomy" id="1108595"/>
    <lineage>
        <taxon>Bacteria</taxon>
        <taxon>Pseudomonadati</taxon>
        <taxon>Pseudomonadota</taxon>
        <taxon>Betaproteobacteria</taxon>
        <taxon>Neisseriales</taxon>
        <taxon>Chromobacteriaceae</taxon>
        <taxon>Chromobacterium</taxon>
    </lineage>
</organism>
<sequence>MTAIHIRQAPLVIKAGARARRLLQQGLHPAQVGILPGAAGGPKAVGLTGLDQAVFNWLAGAPRQRELVGASIGGWRFACAMQPDSAQALARLAERYTEEHYHPGVTVAQITTQTRRMLHDILGPDGFERILAHPHHRLSLLLVQSRGLANREAKSSLLPGLALAAALNAVSRPLIRHAFSRVICHDPRSELRFQPADAIPTRLYPLAAGNLEQALMGTVAIPGVLHGVQLPDAPAAIYRDGGLTDYHIDFPFAHGDDIALYPHFTDRIVPGWFDKPLPWRKPGAANHANTVLLAPSRDYLAALPGRRLPDRKDFRRYLGRDELRRQHWRAATAESQRLGDAFLEWLEKPGSIAVQPL</sequence>
<accession>A0A1D9LBF8</accession>
<reference evidence="1 2" key="1">
    <citation type="submission" date="2016-10" db="EMBL/GenBank/DDBJ databases">
        <title>Chromobacterium muskegensis sp. nov., an insecticidal bacterium isolated from Sphagnum bogs.</title>
        <authorList>
            <person name="Sparks M.E."/>
            <person name="Blackburn M.B."/>
            <person name="Gundersen-Rindal D.E."/>
            <person name="Mitchell A."/>
            <person name="Farrar R."/>
            <person name="Kuhar D."/>
        </authorList>
    </citation>
    <scope>NUCLEOTIDE SEQUENCE [LARGE SCALE GENOMIC DNA]</scope>
    <source>
        <strain evidence="1 2">21-1</strain>
    </source>
</reference>